<gene>
    <name evidence="1" type="ORF">ACFSKP_18570</name>
</gene>
<name>A0ABW5D2J3_9BACT</name>
<keyword evidence="2" id="KW-1185">Reference proteome</keyword>
<comment type="caution">
    <text evidence="1">The sequence shown here is derived from an EMBL/GenBank/DDBJ whole genome shotgun (WGS) entry which is preliminary data.</text>
</comment>
<reference evidence="2" key="1">
    <citation type="journal article" date="2019" name="Int. J. Syst. Evol. Microbiol.">
        <title>The Global Catalogue of Microorganisms (GCM) 10K type strain sequencing project: providing services to taxonomists for standard genome sequencing and annotation.</title>
        <authorList>
            <consortium name="The Broad Institute Genomics Platform"/>
            <consortium name="The Broad Institute Genome Sequencing Center for Infectious Disease"/>
            <person name="Wu L."/>
            <person name="Ma J."/>
        </authorList>
    </citation>
    <scope>NUCLEOTIDE SEQUENCE [LARGE SCALE GENOMIC DNA]</scope>
    <source>
        <strain evidence="2">CGMCC 4.1782</strain>
    </source>
</reference>
<dbReference type="Gene3D" id="1.10.490.110">
    <property type="entry name" value="Uncharacterized conserved protein DUF2267"/>
    <property type="match status" value="1"/>
</dbReference>
<evidence type="ECO:0000313" key="1">
    <source>
        <dbReference type="EMBL" id="MFD2248278.1"/>
    </source>
</evidence>
<dbReference type="RefSeq" id="WP_250431795.1">
    <property type="nucleotide sequence ID" value="NZ_JALPRR010000004.1"/>
</dbReference>
<dbReference type="Pfam" id="PF10025">
    <property type="entry name" value="DUF2267"/>
    <property type="match status" value="1"/>
</dbReference>
<proteinExistence type="predicted"/>
<protein>
    <submittedName>
        <fullName evidence="1">DUF2267 domain-containing protein</fullName>
    </submittedName>
</protein>
<organism evidence="1 2">
    <name type="scientific">Pontibacter ruber</name>
    <dbReference type="NCBI Taxonomy" id="1343895"/>
    <lineage>
        <taxon>Bacteria</taxon>
        <taxon>Pseudomonadati</taxon>
        <taxon>Bacteroidota</taxon>
        <taxon>Cytophagia</taxon>
        <taxon>Cytophagales</taxon>
        <taxon>Hymenobacteraceae</taxon>
        <taxon>Pontibacter</taxon>
    </lineage>
</organism>
<dbReference type="InterPro" id="IPR018727">
    <property type="entry name" value="DUF2267"/>
</dbReference>
<sequence length="144" mass="16678">MAFNFEDNKKDAIVLLQAVAQELDTDDMNKAGRIFRAVLQAIRDRLPVNEAIHFAAQLPIIWKGIYFDQYDPDKVPVTIRDAQEWINYIRNKNAFAANNDFQQDDEITASFRAVFNVLQRHMSDGQLQQVKQAMHQEIQELLNA</sequence>
<accession>A0ABW5D2J3</accession>
<dbReference type="EMBL" id="JBHUIM010000003">
    <property type="protein sequence ID" value="MFD2248278.1"/>
    <property type="molecule type" value="Genomic_DNA"/>
</dbReference>
<dbReference type="InterPro" id="IPR038282">
    <property type="entry name" value="DUF2267_sf"/>
</dbReference>
<dbReference type="Proteomes" id="UP001597374">
    <property type="component" value="Unassembled WGS sequence"/>
</dbReference>
<evidence type="ECO:0000313" key="2">
    <source>
        <dbReference type="Proteomes" id="UP001597374"/>
    </source>
</evidence>